<evidence type="ECO:0000313" key="4">
    <source>
        <dbReference type="EMBL" id="RMZ54977.1"/>
    </source>
</evidence>
<evidence type="ECO:0000313" key="5">
    <source>
        <dbReference type="Proteomes" id="UP000279271"/>
    </source>
</evidence>
<organism evidence="4 5">
    <name type="scientific">Auxenochlorella protothecoides</name>
    <name type="common">Green microalga</name>
    <name type="synonym">Chlorella protothecoides</name>
    <dbReference type="NCBI Taxonomy" id="3075"/>
    <lineage>
        <taxon>Eukaryota</taxon>
        <taxon>Viridiplantae</taxon>
        <taxon>Chlorophyta</taxon>
        <taxon>core chlorophytes</taxon>
        <taxon>Trebouxiophyceae</taxon>
        <taxon>Chlorellales</taxon>
        <taxon>Chlorellaceae</taxon>
        <taxon>Auxenochlorella</taxon>
    </lineage>
</organism>
<evidence type="ECO:0000259" key="3">
    <source>
        <dbReference type="Pfam" id="PF03407"/>
    </source>
</evidence>
<evidence type="ECO:0000256" key="2">
    <source>
        <dbReference type="RuleBase" id="RU363055"/>
    </source>
</evidence>
<keyword evidence="2" id="KW-0328">Glycosyltransferase</keyword>
<dbReference type="AlphaFoldDB" id="A0A3M7KXA8"/>
<keyword evidence="2" id="KW-0961">Cell wall biogenesis/degradation</keyword>
<keyword evidence="2" id="KW-0808">Transferase</keyword>
<feature type="non-terminal residue" evidence="4">
    <location>
        <position position="1"/>
    </location>
</feature>
<keyword evidence="2" id="KW-0812">Transmembrane</keyword>
<dbReference type="SUPFAM" id="SSF53448">
    <property type="entry name" value="Nucleotide-diphospho-sugar transferases"/>
    <property type="match status" value="1"/>
</dbReference>
<comment type="subcellular location">
    <subcellularLocation>
        <location evidence="2">Golgi apparatus membrane</location>
        <topology evidence="2">Single-pass type II membrane protein</topology>
    </subcellularLocation>
</comment>
<keyword evidence="2" id="KW-0333">Golgi apparatus</keyword>
<dbReference type="InterPro" id="IPR029044">
    <property type="entry name" value="Nucleotide-diphossugar_trans"/>
</dbReference>
<dbReference type="GO" id="GO:0016757">
    <property type="term" value="F:glycosyltransferase activity"/>
    <property type="evidence" value="ECO:0007669"/>
    <property type="project" value="UniProtKB-KW"/>
</dbReference>
<sequence>DRHSLWTPSPERDAKDPELAAFLRKVAIKNEVLMAVSNINYARKGGMLDMWIQNVLRAGVKNAMVLALDDETKKNAEEMGMAAFRMQLEIPKAQQGNGDNHAVSAMKFRILSHFLELGYSVFLSDVDIITLQNPFGFLARDSDVESMSDGWDAATAYGYNDVLDDEEMGWARYAHSMRVFVFNSGLFYIRATQASMDLLNKVIHRVETENGWDQALFNECIFFPSHPGYKDPSVTRRVLDFELFMNSKTLFKFLRYSGQKYIDHRPVMIHVNYHSNKFERMGAVVKRYVDGDLKALDDFPGRHTLERPSREKTLQYPGLAAALKKVAINNEVLVVMSDRRYAHNDTILDLCIQSINRVGVKNALVLALDNKTRDFAEGRGMAAFMMKLQAPESQQPGGARTMIGALKFRIMAACLDLGYSVLFSDADVLVLQNPFSFLVRDSDVECMTDGYDVRTAYGFQTSLRHDEMGYGSDAVLLNLVVLNAGFIYVRATEASRDLMSLVVRRVETENTWDQTILSESVFLPSTPTYKSPAVTSRIMDYELFLNSLTLFRELRHTGQHYTDFLPAVVHVNAHTDKAERMEAIVDRYVKGNFTALDHFPLGSAR</sequence>
<comment type="caution">
    <text evidence="4">The sequence shown here is derived from an EMBL/GenBank/DDBJ whole genome shotgun (WGS) entry which is preliminary data.</text>
</comment>
<dbReference type="GO" id="GO:0071555">
    <property type="term" value="P:cell wall organization"/>
    <property type="evidence" value="ECO:0007669"/>
    <property type="project" value="UniProtKB-KW"/>
</dbReference>
<dbReference type="Pfam" id="PF03407">
    <property type="entry name" value="Nucleotid_trans"/>
    <property type="match status" value="2"/>
</dbReference>
<dbReference type="PANTHER" id="PTHR46581">
    <property type="entry name" value="ARABINOSYLTRANSFERASE RRA3"/>
    <property type="match status" value="1"/>
</dbReference>
<keyword evidence="2" id="KW-0735">Signal-anchor</keyword>
<dbReference type="GO" id="GO:0000139">
    <property type="term" value="C:Golgi membrane"/>
    <property type="evidence" value="ECO:0007669"/>
    <property type="project" value="UniProtKB-SubCell"/>
</dbReference>
<gene>
    <name evidence="4" type="ORF">APUTEX25_000494</name>
</gene>
<feature type="domain" description="Nucleotide-diphospho-sugar transferase" evidence="3">
    <location>
        <begin position="60"/>
        <end position="281"/>
    </location>
</feature>
<feature type="domain" description="Nucleotide-diphospho-sugar transferase" evidence="3">
    <location>
        <begin position="360"/>
        <end position="581"/>
    </location>
</feature>
<dbReference type="InterPro" id="IPR005069">
    <property type="entry name" value="Nucl-diP-sugar_transferase"/>
</dbReference>
<accession>A0A3M7KXA8</accession>
<dbReference type="EC" id="2.4.2.-" evidence="2"/>
<comment type="similarity">
    <text evidence="1 2">Belongs to the glycosyltransferase 77 family.</text>
</comment>
<dbReference type="GO" id="GO:0080147">
    <property type="term" value="P:root hair cell development"/>
    <property type="evidence" value="ECO:0007669"/>
    <property type="project" value="InterPro"/>
</dbReference>
<proteinExistence type="inferred from homology"/>
<evidence type="ECO:0000256" key="1">
    <source>
        <dbReference type="ARBA" id="ARBA00007033"/>
    </source>
</evidence>
<dbReference type="InterPro" id="IPR044290">
    <property type="entry name" value="RRA1/2/3"/>
</dbReference>
<dbReference type="Proteomes" id="UP000279271">
    <property type="component" value="Unassembled WGS sequence"/>
</dbReference>
<name>A0A3M7KXA8_AUXPR</name>
<dbReference type="PANTHER" id="PTHR46581:SF3">
    <property type="entry name" value="ARABINOSYLTRANSFERASE RRA3"/>
    <property type="match status" value="1"/>
</dbReference>
<reference evidence="5" key="1">
    <citation type="journal article" date="2018" name="Algal Res.">
        <title>Characterization of plant carbon substrate utilization by Auxenochlorella protothecoides.</title>
        <authorList>
            <person name="Vogler B.W."/>
            <person name="Starkenburg S.R."/>
            <person name="Sudasinghe N."/>
            <person name="Schambach J.Y."/>
            <person name="Rollin J.A."/>
            <person name="Pattathil S."/>
            <person name="Barry A.N."/>
        </authorList>
    </citation>
    <scope>NUCLEOTIDE SEQUENCE [LARGE SCALE GENOMIC DNA]</scope>
    <source>
        <strain evidence="5">UTEX 25</strain>
    </source>
</reference>
<protein>
    <recommendedName>
        <fullName evidence="2">Glycosyltransferase</fullName>
        <ecNumber evidence="2">2.4.2.-</ecNumber>
    </recommendedName>
</protein>
<dbReference type="EMBL" id="QOKY01000172">
    <property type="protein sequence ID" value="RMZ54977.1"/>
    <property type="molecule type" value="Genomic_DNA"/>
</dbReference>